<organism evidence="2 3">
    <name type="scientific">Pseudoponticoccus marisrubri</name>
    <dbReference type="NCBI Taxonomy" id="1685382"/>
    <lineage>
        <taxon>Bacteria</taxon>
        <taxon>Pseudomonadati</taxon>
        <taxon>Pseudomonadota</taxon>
        <taxon>Alphaproteobacteria</taxon>
        <taxon>Rhodobacterales</taxon>
        <taxon>Roseobacteraceae</taxon>
        <taxon>Pseudoponticoccus</taxon>
    </lineage>
</organism>
<dbReference type="STRING" id="1685382.AVJ23_16125"/>
<evidence type="ECO:0000259" key="1">
    <source>
        <dbReference type="Pfam" id="PF07883"/>
    </source>
</evidence>
<evidence type="ECO:0000313" key="2">
    <source>
        <dbReference type="EMBL" id="KUF09680.1"/>
    </source>
</evidence>
<dbReference type="CDD" id="cd02233">
    <property type="entry name" value="cupin_HNL-like"/>
    <property type="match status" value="1"/>
</dbReference>
<comment type="caution">
    <text evidence="2">The sequence shown here is derived from an EMBL/GenBank/DDBJ whole genome shotgun (WGS) entry which is preliminary data.</text>
</comment>
<reference evidence="2 3" key="1">
    <citation type="submission" date="2015-12" db="EMBL/GenBank/DDBJ databases">
        <authorList>
            <person name="Shamseldin A."/>
            <person name="Moawad H."/>
            <person name="Abd El-Rahim W.M."/>
            <person name="Sadowsky M.J."/>
        </authorList>
    </citation>
    <scope>NUCLEOTIDE SEQUENCE [LARGE SCALE GENOMIC DNA]</scope>
    <source>
        <strain evidence="2 3">SJ5A-1</strain>
    </source>
</reference>
<dbReference type="Gene3D" id="2.60.120.10">
    <property type="entry name" value="Jelly Rolls"/>
    <property type="match status" value="1"/>
</dbReference>
<dbReference type="InterPro" id="IPR014710">
    <property type="entry name" value="RmlC-like_jellyroll"/>
</dbReference>
<dbReference type="SUPFAM" id="SSF51182">
    <property type="entry name" value="RmlC-like cupins"/>
    <property type="match status" value="1"/>
</dbReference>
<proteinExistence type="predicted"/>
<protein>
    <submittedName>
        <fullName evidence="2">Cupin</fullName>
    </submittedName>
</protein>
<accession>A0A0W7WGD1</accession>
<dbReference type="OrthoDB" id="7507676at2"/>
<gene>
    <name evidence="2" type="ORF">AVJ23_16125</name>
</gene>
<dbReference type="AlphaFoldDB" id="A0A0W7WGD1"/>
<sequence>MNLYPAGSRPSTRPNPDYFTGTVRMDPIAAAEPPSQVNALLVTFEPGARTAWHTHPLGQVLHILSGLCLAQVEGGPVMELRPGDTIRFAPGEKHWHGAAPEVAMQHLALQEDVDGRAADWMEKVTDAQYNGPRGTP</sequence>
<dbReference type="PANTHER" id="PTHR43698:SF1">
    <property type="entry name" value="BLL4564 PROTEIN"/>
    <property type="match status" value="1"/>
</dbReference>
<dbReference type="EMBL" id="LPXO01000011">
    <property type="protein sequence ID" value="KUF09680.1"/>
    <property type="molecule type" value="Genomic_DNA"/>
</dbReference>
<dbReference type="InterPro" id="IPR013096">
    <property type="entry name" value="Cupin_2"/>
</dbReference>
<name>A0A0W7WGD1_9RHOB</name>
<dbReference type="PANTHER" id="PTHR43698">
    <property type="entry name" value="RIBD C-TERMINAL DOMAIN CONTAINING PROTEIN"/>
    <property type="match status" value="1"/>
</dbReference>
<feature type="domain" description="Cupin type-2" evidence="1">
    <location>
        <begin position="41"/>
        <end position="99"/>
    </location>
</feature>
<dbReference type="Proteomes" id="UP000054396">
    <property type="component" value="Unassembled WGS sequence"/>
</dbReference>
<evidence type="ECO:0000313" key="3">
    <source>
        <dbReference type="Proteomes" id="UP000054396"/>
    </source>
</evidence>
<dbReference type="InterPro" id="IPR011051">
    <property type="entry name" value="RmlC_Cupin_sf"/>
</dbReference>
<dbReference type="RefSeq" id="WP_058863244.1">
    <property type="nucleotide sequence ID" value="NZ_LPXO01000011.1"/>
</dbReference>
<dbReference type="Pfam" id="PF07883">
    <property type="entry name" value="Cupin_2"/>
    <property type="match status" value="1"/>
</dbReference>
<keyword evidence="3" id="KW-1185">Reference proteome</keyword>
<dbReference type="InterPro" id="IPR047263">
    <property type="entry name" value="HNL-like_cupin"/>
</dbReference>